<name>A0A7C6AB11_UNCW3</name>
<dbReference type="EMBL" id="DTLI01000229">
    <property type="protein sequence ID" value="HHS53109.1"/>
    <property type="molecule type" value="Genomic_DNA"/>
</dbReference>
<dbReference type="InterPro" id="IPR011042">
    <property type="entry name" value="6-blade_b-propeller_TolB-like"/>
</dbReference>
<dbReference type="AlphaFoldDB" id="A0A7C6AB11"/>
<organism evidence="1">
    <name type="scientific">candidate division WOR-3 bacterium</name>
    <dbReference type="NCBI Taxonomy" id="2052148"/>
    <lineage>
        <taxon>Bacteria</taxon>
        <taxon>Bacteria division WOR-3</taxon>
    </lineage>
</organism>
<evidence type="ECO:0008006" key="2">
    <source>
        <dbReference type="Google" id="ProtNLM"/>
    </source>
</evidence>
<proteinExistence type="predicted"/>
<accession>A0A7C6AB11</accession>
<sequence>MIDKESLDRWFNTSLLMLLLITFLNSLCRHPYHTNPDLRLLVGDTLTFDDSIHCSNPVVSPKDKKVYYLGRPSDSHGQVNAGSIYTINFDGTDNKKFLEGKFYNLAVSRDGEKLAVLNYRSYEPLEPDSLILVITISTLQIDSFWISFRGVGKIEWNKDGNYLYYPAHSMIHRLHLPTRSEEVVDSIPRLVGYDLFSNDLIYLDSMVFGVQISPNDKYAIGIGSDCRVFLMRNIETQKLDTLSGLAEPYAQGKVQYPYWHPEDNTIVFMAQPYWGSMQQSSGEIWILKNVFDYIKKK</sequence>
<protein>
    <recommendedName>
        <fullName evidence="2">Dipeptidylpeptidase IV N-terminal domain-containing protein</fullName>
    </recommendedName>
</protein>
<reference evidence="1" key="1">
    <citation type="journal article" date="2020" name="mSystems">
        <title>Genome- and Community-Level Interaction Insights into Carbon Utilization and Element Cycling Functions of Hydrothermarchaeota in Hydrothermal Sediment.</title>
        <authorList>
            <person name="Zhou Z."/>
            <person name="Liu Y."/>
            <person name="Xu W."/>
            <person name="Pan J."/>
            <person name="Luo Z.H."/>
            <person name="Li M."/>
        </authorList>
    </citation>
    <scope>NUCLEOTIDE SEQUENCE [LARGE SCALE GENOMIC DNA]</scope>
    <source>
        <strain evidence="1">SpSt-876</strain>
    </source>
</reference>
<dbReference type="SUPFAM" id="SSF75011">
    <property type="entry name" value="3-carboxy-cis,cis-mucoante lactonizing enzyme"/>
    <property type="match status" value="1"/>
</dbReference>
<evidence type="ECO:0000313" key="1">
    <source>
        <dbReference type="EMBL" id="HHS53109.1"/>
    </source>
</evidence>
<dbReference type="Gene3D" id="2.120.10.30">
    <property type="entry name" value="TolB, C-terminal domain"/>
    <property type="match status" value="1"/>
</dbReference>
<gene>
    <name evidence="1" type="ORF">ENW73_09720</name>
</gene>
<comment type="caution">
    <text evidence="1">The sequence shown here is derived from an EMBL/GenBank/DDBJ whole genome shotgun (WGS) entry which is preliminary data.</text>
</comment>